<sequence length="130" mass="15171">MARPNRCVCRRQKNGVNHVSDLRLEVLLEDCNLGLKALFNTDLESTMIITKLWKRTALYQPPGPPRSNYPPVIPINHEQTCRIIEVIGRTQTLYQKNYRKQMLMKRQYKKNPKEYNGLSDGDVLRELKSA</sequence>
<proteinExistence type="predicted"/>
<feature type="non-terminal residue" evidence="1">
    <location>
        <position position="130"/>
    </location>
</feature>
<evidence type="ECO:0000313" key="2">
    <source>
        <dbReference type="Proteomes" id="UP000837857"/>
    </source>
</evidence>
<organism evidence="1 2">
    <name type="scientific">Iphiclides podalirius</name>
    <name type="common">scarce swallowtail</name>
    <dbReference type="NCBI Taxonomy" id="110791"/>
    <lineage>
        <taxon>Eukaryota</taxon>
        <taxon>Metazoa</taxon>
        <taxon>Ecdysozoa</taxon>
        <taxon>Arthropoda</taxon>
        <taxon>Hexapoda</taxon>
        <taxon>Insecta</taxon>
        <taxon>Pterygota</taxon>
        <taxon>Neoptera</taxon>
        <taxon>Endopterygota</taxon>
        <taxon>Lepidoptera</taxon>
        <taxon>Glossata</taxon>
        <taxon>Ditrysia</taxon>
        <taxon>Papilionoidea</taxon>
        <taxon>Papilionidae</taxon>
        <taxon>Papilioninae</taxon>
        <taxon>Iphiclides</taxon>
    </lineage>
</organism>
<dbReference type="EMBL" id="OW152813">
    <property type="protein sequence ID" value="CAH2034351.1"/>
    <property type="molecule type" value="Genomic_DNA"/>
</dbReference>
<evidence type="ECO:0000313" key="1">
    <source>
        <dbReference type="EMBL" id="CAH2034351.1"/>
    </source>
</evidence>
<dbReference type="Proteomes" id="UP000837857">
    <property type="component" value="Chromosome 1"/>
</dbReference>
<gene>
    <name evidence="1" type="ORF">IPOD504_LOCUS93</name>
</gene>
<name>A0ABN8HMD8_9NEOP</name>
<keyword evidence="2" id="KW-1185">Reference proteome</keyword>
<reference evidence="1" key="1">
    <citation type="submission" date="2022-03" db="EMBL/GenBank/DDBJ databases">
        <authorList>
            <person name="Martin H S."/>
        </authorList>
    </citation>
    <scope>NUCLEOTIDE SEQUENCE</scope>
</reference>
<accession>A0ABN8HMD8</accession>
<protein>
    <submittedName>
        <fullName evidence="1">Uncharacterized protein</fullName>
    </submittedName>
</protein>